<feature type="compositionally biased region" description="Basic and acidic residues" evidence="1">
    <location>
        <begin position="70"/>
        <end position="79"/>
    </location>
</feature>
<name>E8ZJA7_MYCHL</name>
<accession>E8ZJA7</accession>
<gene>
    <name evidence="2" type="ORF">HF1_12200</name>
</gene>
<dbReference type="Proteomes" id="UP000008637">
    <property type="component" value="Chromosome"/>
</dbReference>
<protein>
    <submittedName>
        <fullName evidence="2">Uncharacterized protein</fullName>
    </submittedName>
</protein>
<dbReference type="KEGG" id="mha:HF1_12200"/>
<feature type="region of interest" description="Disordered" evidence="1">
    <location>
        <begin position="37"/>
        <end position="82"/>
    </location>
</feature>
<dbReference type="AlphaFoldDB" id="E8ZJA7"/>
<proteinExistence type="predicted"/>
<organism evidence="2 3">
    <name type="scientific">Mycoplasma haemofelis (strain Langford 1)</name>
    <name type="common">Haemobartonella felis</name>
    <dbReference type="NCBI Taxonomy" id="941640"/>
    <lineage>
        <taxon>Bacteria</taxon>
        <taxon>Bacillati</taxon>
        <taxon>Mycoplasmatota</taxon>
        <taxon>Mollicutes</taxon>
        <taxon>Mycoplasmataceae</taxon>
        <taxon>Mycoplasma</taxon>
    </lineage>
</organism>
<evidence type="ECO:0000313" key="3">
    <source>
        <dbReference type="Proteomes" id="UP000008637"/>
    </source>
</evidence>
<keyword evidence="3" id="KW-1185">Reference proteome</keyword>
<reference evidence="2 3" key="1">
    <citation type="journal article" date="2011" name="J. Bacteriol.">
        <title>Complete genome sequence of Mycoplasma haemofelis, a hemotropic mycoplasma.</title>
        <authorList>
            <person name="Barker E.N."/>
            <person name="Helps C.R."/>
            <person name="Peters I.R."/>
            <person name="Darby A.C."/>
            <person name="Radford A.D."/>
            <person name="Tasker S."/>
        </authorList>
    </citation>
    <scope>NUCLEOTIDE SEQUENCE [LARGE SCALE GENOMIC DNA]</scope>
    <source>
        <strain evidence="2 3">Langford 1</strain>
    </source>
</reference>
<dbReference type="EMBL" id="FR773153">
    <property type="protein sequence ID" value="CBY93228.1"/>
    <property type="molecule type" value="Genomic_DNA"/>
</dbReference>
<dbReference type="HOGENOM" id="CLU_2260634_0_0_14"/>
<evidence type="ECO:0000256" key="1">
    <source>
        <dbReference type="SAM" id="MobiDB-lite"/>
    </source>
</evidence>
<sequence>MVLGFSFSVSSLIPASLKKELTSEFFNIRNRTAEHNNNYVKSNIDNQTVTAGEPESAQPQQPSTSSLVGEDPKKTETKKPSKRRGRWFWFLPFKYDENKWWGW</sequence>
<feature type="compositionally biased region" description="Polar residues" evidence="1">
    <location>
        <begin position="37"/>
        <end position="50"/>
    </location>
</feature>
<feature type="compositionally biased region" description="Polar residues" evidence="1">
    <location>
        <begin position="57"/>
        <end position="67"/>
    </location>
</feature>
<evidence type="ECO:0000313" key="2">
    <source>
        <dbReference type="EMBL" id="CBY93228.1"/>
    </source>
</evidence>